<dbReference type="EMBL" id="JAJHVV010000012">
    <property type="protein sequence ID" value="MCK6265178.1"/>
    <property type="molecule type" value="Genomic_DNA"/>
</dbReference>
<dbReference type="PANTHER" id="PTHR10000:SF8">
    <property type="entry name" value="HAD SUPERFAMILY HYDROLASE-LIKE, TYPE 3"/>
    <property type="match status" value="1"/>
</dbReference>
<keyword evidence="2" id="KW-1185">Reference proteome</keyword>
<sequence length="271" mass="29465">MYKLIALDMDGTLLNSDKQISSDTKRAIASARENGTKVVLASGRPIDGMERQLNELGIDGNNEFVLYYNGSMVKELGSQKVIHRRIINGKAAKEVAQLANQLGLNVHAFSEEHGLITPVNSEYTQLEATINGLNITEMSFDGLSDDHPIIKVMIVGEPSKLTKAIKGLHAELHSRYTIVQSAPFFLEFLNLESNKGLGIKAIADYLQISAEEIICVGDAENDNHMIKFAGLGVAMSNAMEETKALADFIAPSNDEDGVAAVIDKFLLSPCE</sequence>
<dbReference type="InterPro" id="IPR006379">
    <property type="entry name" value="HAD-SF_hydro_IIB"/>
</dbReference>
<dbReference type="InterPro" id="IPR023214">
    <property type="entry name" value="HAD_sf"/>
</dbReference>
<dbReference type="SFLD" id="SFLDS00003">
    <property type="entry name" value="Haloacid_Dehalogenase"/>
    <property type="match status" value="1"/>
</dbReference>
<dbReference type="Pfam" id="PF08282">
    <property type="entry name" value="Hydrolase_3"/>
    <property type="match status" value="1"/>
</dbReference>
<dbReference type="NCBIfam" id="TIGR00099">
    <property type="entry name" value="Cof-subfamily"/>
    <property type="match status" value="1"/>
</dbReference>
<protein>
    <submittedName>
        <fullName evidence="1">Cof-type HAD-IIB family hydrolase</fullName>
    </submittedName>
</protein>
<name>A0A9X2BMP9_9VIBR</name>
<gene>
    <name evidence="1" type="ORF">KP803_18025</name>
</gene>
<dbReference type="InterPro" id="IPR000150">
    <property type="entry name" value="Cof"/>
</dbReference>
<evidence type="ECO:0000313" key="1">
    <source>
        <dbReference type="EMBL" id="MCK6265178.1"/>
    </source>
</evidence>
<dbReference type="Proteomes" id="UP001139559">
    <property type="component" value="Unassembled WGS sequence"/>
</dbReference>
<organism evidence="1 2">
    <name type="scientific">Vibrio amylolyticus</name>
    <dbReference type="NCBI Taxonomy" id="2847292"/>
    <lineage>
        <taxon>Bacteria</taxon>
        <taxon>Pseudomonadati</taxon>
        <taxon>Pseudomonadota</taxon>
        <taxon>Gammaproteobacteria</taxon>
        <taxon>Vibrionales</taxon>
        <taxon>Vibrionaceae</taxon>
        <taxon>Vibrio</taxon>
    </lineage>
</organism>
<dbReference type="Gene3D" id="3.40.50.1000">
    <property type="entry name" value="HAD superfamily/HAD-like"/>
    <property type="match status" value="1"/>
</dbReference>
<dbReference type="CDD" id="cd07516">
    <property type="entry name" value="HAD_Pase"/>
    <property type="match status" value="1"/>
</dbReference>
<reference evidence="1" key="1">
    <citation type="submission" date="2021-11" db="EMBL/GenBank/DDBJ databases">
        <title>Vibrio ZSDE26 sp. nov. and Vibrio ZSDZ34 sp. nov., isolated from coastal seawater in Qingdao.</title>
        <authorList>
            <person name="Zhang P."/>
        </authorList>
    </citation>
    <scope>NUCLEOTIDE SEQUENCE</scope>
    <source>
        <strain evidence="1">ZSDE26</strain>
    </source>
</reference>
<dbReference type="InterPro" id="IPR036412">
    <property type="entry name" value="HAD-like_sf"/>
</dbReference>
<comment type="caution">
    <text evidence="1">The sequence shown here is derived from an EMBL/GenBank/DDBJ whole genome shotgun (WGS) entry which is preliminary data.</text>
</comment>
<dbReference type="AlphaFoldDB" id="A0A9X2BMP9"/>
<evidence type="ECO:0000313" key="2">
    <source>
        <dbReference type="Proteomes" id="UP001139559"/>
    </source>
</evidence>
<dbReference type="PROSITE" id="PS01229">
    <property type="entry name" value="COF_2"/>
    <property type="match status" value="1"/>
</dbReference>
<dbReference type="GO" id="GO:0000287">
    <property type="term" value="F:magnesium ion binding"/>
    <property type="evidence" value="ECO:0007669"/>
    <property type="project" value="UniProtKB-ARBA"/>
</dbReference>
<dbReference type="PROSITE" id="PS01228">
    <property type="entry name" value="COF_1"/>
    <property type="match status" value="1"/>
</dbReference>
<dbReference type="SFLD" id="SFLDG01140">
    <property type="entry name" value="C2.B:_Phosphomannomutase_and_P"/>
    <property type="match status" value="1"/>
</dbReference>
<dbReference type="SUPFAM" id="SSF56784">
    <property type="entry name" value="HAD-like"/>
    <property type="match status" value="1"/>
</dbReference>
<dbReference type="Gene3D" id="3.30.1240.10">
    <property type="match status" value="1"/>
</dbReference>
<dbReference type="GO" id="GO:0016791">
    <property type="term" value="F:phosphatase activity"/>
    <property type="evidence" value="ECO:0007669"/>
    <property type="project" value="UniProtKB-ARBA"/>
</dbReference>
<keyword evidence="1" id="KW-0378">Hydrolase</keyword>
<proteinExistence type="predicted"/>
<accession>A0A9X2BMP9</accession>
<dbReference type="SFLD" id="SFLDG01144">
    <property type="entry name" value="C2.B.4:_PGP_Like"/>
    <property type="match status" value="1"/>
</dbReference>
<dbReference type="PANTHER" id="PTHR10000">
    <property type="entry name" value="PHOSPHOSERINE PHOSPHATASE"/>
    <property type="match status" value="1"/>
</dbReference>
<dbReference type="RefSeq" id="WP_248010255.1">
    <property type="nucleotide sequence ID" value="NZ_JAJHVV010000012.1"/>
</dbReference>
<dbReference type="NCBIfam" id="TIGR01484">
    <property type="entry name" value="HAD-SF-IIB"/>
    <property type="match status" value="1"/>
</dbReference>
<dbReference type="GO" id="GO:0005829">
    <property type="term" value="C:cytosol"/>
    <property type="evidence" value="ECO:0007669"/>
    <property type="project" value="TreeGrafter"/>
</dbReference>